<comment type="caution">
    <text evidence="1">The sequence shown here is derived from an EMBL/GenBank/DDBJ whole genome shotgun (WGS) entry which is preliminary data.</text>
</comment>
<name>A0ABW4X238_9BACT</name>
<sequence>METSFTSSFLLLGSTLLLLGAIAFIYIANSLKNEEVNIDLSDEDDNVYL</sequence>
<evidence type="ECO:0000313" key="2">
    <source>
        <dbReference type="Proteomes" id="UP001597369"/>
    </source>
</evidence>
<dbReference type="EMBL" id="JBHUHV010000053">
    <property type="protein sequence ID" value="MFD2068436.1"/>
    <property type="molecule type" value="Genomic_DNA"/>
</dbReference>
<accession>A0ABW4X238</accession>
<evidence type="ECO:0000313" key="1">
    <source>
        <dbReference type="EMBL" id="MFD2068436.1"/>
    </source>
</evidence>
<proteinExistence type="predicted"/>
<organism evidence="1 2">
    <name type="scientific">Pontibacter silvestris</name>
    <dbReference type="NCBI Taxonomy" id="2305183"/>
    <lineage>
        <taxon>Bacteria</taxon>
        <taxon>Pseudomonadati</taxon>
        <taxon>Bacteroidota</taxon>
        <taxon>Cytophagia</taxon>
        <taxon>Cytophagales</taxon>
        <taxon>Hymenobacteraceae</taxon>
        <taxon>Pontibacter</taxon>
    </lineage>
</organism>
<protein>
    <submittedName>
        <fullName evidence="1">Uncharacterized protein</fullName>
    </submittedName>
</protein>
<keyword evidence="2" id="KW-1185">Reference proteome</keyword>
<gene>
    <name evidence="1" type="ORF">ACFSKU_16215</name>
</gene>
<dbReference type="RefSeq" id="WP_229959474.1">
    <property type="nucleotide sequence ID" value="NZ_JAJJWI010000005.1"/>
</dbReference>
<dbReference type="Proteomes" id="UP001597369">
    <property type="component" value="Unassembled WGS sequence"/>
</dbReference>
<reference evidence="2" key="1">
    <citation type="journal article" date="2019" name="Int. J. Syst. Evol. Microbiol.">
        <title>The Global Catalogue of Microorganisms (GCM) 10K type strain sequencing project: providing services to taxonomists for standard genome sequencing and annotation.</title>
        <authorList>
            <consortium name="The Broad Institute Genomics Platform"/>
            <consortium name="The Broad Institute Genome Sequencing Center for Infectious Disease"/>
            <person name="Wu L."/>
            <person name="Ma J."/>
        </authorList>
    </citation>
    <scope>NUCLEOTIDE SEQUENCE [LARGE SCALE GENOMIC DNA]</scope>
    <source>
        <strain evidence="2">JCM 16545</strain>
    </source>
</reference>